<comment type="caution">
    <text evidence="3">The sequence shown here is derived from an EMBL/GenBank/DDBJ whole genome shotgun (WGS) entry which is preliminary data.</text>
</comment>
<name>A0AA39E1I7_VITRO</name>
<organism evidence="3 4">
    <name type="scientific">Vitis rotundifolia</name>
    <name type="common">Muscadine grape</name>
    <dbReference type="NCBI Taxonomy" id="103349"/>
    <lineage>
        <taxon>Eukaryota</taxon>
        <taxon>Viridiplantae</taxon>
        <taxon>Streptophyta</taxon>
        <taxon>Embryophyta</taxon>
        <taxon>Tracheophyta</taxon>
        <taxon>Spermatophyta</taxon>
        <taxon>Magnoliopsida</taxon>
        <taxon>eudicotyledons</taxon>
        <taxon>Gunneridae</taxon>
        <taxon>Pentapetalae</taxon>
        <taxon>rosids</taxon>
        <taxon>Vitales</taxon>
        <taxon>Vitaceae</taxon>
        <taxon>Viteae</taxon>
        <taxon>Vitis</taxon>
    </lineage>
</organism>
<proteinExistence type="predicted"/>
<dbReference type="Pfam" id="PF12159">
    <property type="entry name" value="DUF3593"/>
    <property type="match status" value="1"/>
</dbReference>
<evidence type="ECO:0000259" key="2">
    <source>
        <dbReference type="Pfam" id="PF01370"/>
    </source>
</evidence>
<reference evidence="3 4" key="1">
    <citation type="journal article" date="2023" name="BMC Biotechnol.">
        <title>Vitis rotundifolia cv Carlos genome sequencing.</title>
        <authorList>
            <person name="Huff M."/>
            <person name="Hulse-Kemp A."/>
            <person name="Scheffler B."/>
            <person name="Youngblood R."/>
            <person name="Simpson S."/>
            <person name="Babiker E."/>
            <person name="Staton M."/>
        </authorList>
    </citation>
    <scope>NUCLEOTIDE SEQUENCE [LARGE SCALE GENOMIC DNA]</scope>
    <source>
        <tissue evidence="3">Leaf</tissue>
    </source>
</reference>
<dbReference type="Pfam" id="PF01370">
    <property type="entry name" value="Epimerase"/>
    <property type="match status" value="1"/>
</dbReference>
<feature type="transmembrane region" description="Helical" evidence="1">
    <location>
        <begin position="491"/>
        <end position="510"/>
    </location>
</feature>
<dbReference type="AlphaFoldDB" id="A0AA39E1I7"/>
<accession>A0AA39E1I7</accession>
<dbReference type="SUPFAM" id="SSF51735">
    <property type="entry name" value="NAD(P)-binding Rossmann-fold domains"/>
    <property type="match status" value="1"/>
</dbReference>
<feature type="domain" description="NAD-dependent epimerase/dehydratase" evidence="2">
    <location>
        <begin position="12"/>
        <end position="266"/>
    </location>
</feature>
<protein>
    <recommendedName>
        <fullName evidence="2">NAD-dependent epimerase/dehydratase domain-containing protein</fullName>
    </recommendedName>
</protein>
<feature type="transmembrane region" description="Helical" evidence="1">
    <location>
        <begin position="530"/>
        <end position="547"/>
    </location>
</feature>
<dbReference type="Gene3D" id="3.40.50.720">
    <property type="entry name" value="NAD(P)-binding Rossmann-like Domain"/>
    <property type="match status" value="1"/>
</dbReference>
<dbReference type="InterPro" id="IPR036291">
    <property type="entry name" value="NAD(P)-bd_dom_sf"/>
</dbReference>
<dbReference type="InterPro" id="IPR001509">
    <property type="entry name" value="Epimerase_deHydtase"/>
</dbReference>
<keyword evidence="1" id="KW-1133">Transmembrane helix</keyword>
<evidence type="ECO:0000313" key="4">
    <source>
        <dbReference type="Proteomes" id="UP001168098"/>
    </source>
</evidence>
<sequence>MRLSMESSCKKVCVTGGSGYIGSWLVKKLLEKGHTVHATLRNLGDTSKVSFLKSLPNADTRLVLFQADIYNPDEFELAIKGCEFVFHVATPMLHSPQSTQYKDTTEAAVAGVKSIADSCVRSQTVKRLIYTASVMASSPLKEDGLGFKSCLDESCWTPVNLSYQHSNDFMMAYVKSKTLAEKEVLSYNEDQNSDQLEVVTLACGLVAGGTLQNYPSASIGCVLSQLTGNLIYYEGLRFLQEILGTIPLIHIDDVCEAHIFCMEKPVMKGRFLCSAVNATINEIADFYCENYPKFKITEKFTGGVEGPTCKWDYTKLVKEGFEYKYDLKKILDDSVETGRRLGVFSDWLSFGQISLKESTLVRPQREFDWNWAGLGGKRRGALAMVITCLQPLWKFPSNFLGSSSSSSSLLQNHQRNFHRRSRDFKCCGGSRVGEKRRGVIVCGLPLPVDPWAPTIDSESIASQLFAFSLFPYIGFLYFITKSKTAPKLTLFGFYFLLAFVGATIPAGIYAKVHYGTSLSNVDWLHGGAESLLTLTNLFIVLGLREALRKAGDAKESSSDVVSGIKEEEPSI</sequence>
<dbReference type="PANTHER" id="PTHR35473">
    <property type="entry name" value="1-ACYL-SN-GLYCEROL-3-PHOSPHATE ACYLTRANSFERASE"/>
    <property type="match status" value="1"/>
</dbReference>
<dbReference type="FunFam" id="3.40.50.720:FF:000645">
    <property type="entry name" value="Anthocyanidin reductase ((2S)-flavan-3-ol-forming)"/>
    <property type="match status" value="1"/>
</dbReference>
<dbReference type="Proteomes" id="UP001168098">
    <property type="component" value="Unassembled WGS sequence"/>
</dbReference>
<dbReference type="InterPro" id="IPR021995">
    <property type="entry name" value="DUF3593"/>
</dbReference>
<dbReference type="CDD" id="cd08958">
    <property type="entry name" value="FR_SDR_e"/>
    <property type="match status" value="1"/>
</dbReference>
<keyword evidence="1" id="KW-0472">Membrane</keyword>
<dbReference type="PANTHER" id="PTHR35473:SF3">
    <property type="entry name" value="1-ACYL-SN-GLYCEROL-3-PHOSPHATE ACYLTRANSFERASE"/>
    <property type="match status" value="1"/>
</dbReference>
<feature type="transmembrane region" description="Helical" evidence="1">
    <location>
        <begin position="460"/>
        <end position="479"/>
    </location>
</feature>
<evidence type="ECO:0000256" key="1">
    <source>
        <dbReference type="SAM" id="Phobius"/>
    </source>
</evidence>
<keyword evidence="1" id="KW-0812">Transmembrane</keyword>
<evidence type="ECO:0000313" key="3">
    <source>
        <dbReference type="EMBL" id="KAJ9706151.1"/>
    </source>
</evidence>
<dbReference type="EMBL" id="JARBHA010000002">
    <property type="protein sequence ID" value="KAJ9706151.1"/>
    <property type="molecule type" value="Genomic_DNA"/>
</dbReference>
<gene>
    <name evidence="3" type="ORF">PVL29_001622</name>
</gene>
<keyword evidence="4" id="KW-1185">Reference proteome</keyword>